<feature type="domain" description="Methyl-accepting transducer" evidence="8">
    <location>
        <begin position="408"/>
        <end position="644"/>
    </location>
</feature>
<dbReference type="CDD" id="cd06225">
    <property type="entry name" value="HAMP"/>
    <property type="match status" value="1"/>
</dbReference>
<evidence type="ECO:0000256" key="3">
    <source>
        <dbReference type="ARBA" id="ARBA00023224"/>
    </source>
</evidence>
<organism evidence="11 12">
    <name type="scientific">Novispirillum itersonii</name>
    <name type="common">Aquaspirillum itersonii</name>
    <dbReference type="NCBI Taxonomy" id="189"/>
    <lineage>
        <taxon>Bacteria</taxon>
        <taxon>Pseudomonadati</taxon>
        <taxon>Pseudomonadota</taxon>
        <taxon>Alphaproteobacteria</taxon>
        <taxon>Rhodospirillales</taxon>
        <taxon>Novispirillaceae</taxon>
        <taxon>Novispirillum</taxon>
    </lineage>
</organism>
<dbReference type="InterPro" id="IPR032255">
    <property type="entry name" value="HBM"/>
</dbReference>
<dbReference type="Gene3D" id="1.10.287.950">
    <property type="entry name" value="Methyl-accepting chemotaxis protein"/>
    <property type="match status" value="1"/>
</dbReference>
<dbReference type="EMBL" id="JACIIX010000011">
    <property type="protein sequence ID" value="MBB6211459.1"/>
    <property type="molecule type" value="Genomic_DNA"/>
</dbReference>
<keyword evidence="7" id="KW-0812">Transmembrane</keyword>
<evidence type="ECO:0000259" key="9">
    <source>
        <dbReference type="PROSITE" id="PS50192"/>
    </source>
</evidence>
<keyword evidence="2" id="KW-1003">Cell membrane</keyword>
<proteinExistence type="inferred from homology"/>
<evidence type="ECO:0000256" key="5">
    <source>
        <dbReference type="PROSITE-ProRule" id="PRU00284"/>
    </source>
</evidence>
<feature type="domain" description="T-SNARE coiled-coil homology" evidence="9">
    <location>
        <begin position="560"/>
        <end position="622"/>
    </location>
</feature>
<evidence type="ECO:0000256" key="4">
    <source>
        <dbReference type="ARBA" id="ARBA00029447"/>
    </source>
</evidence>
<keyword evidence="2" id="KW-0997">Cell inner membrane</keyword>
<evidence type="ECO:0000256" key="7">
    <source>
        <dbReference type="SAM" id="Phobius"/>
    </source>
</evidence>
<dbReference type="RefSeq" id="WP_184264269.1">
    <property type="nucleotide sequence ID" value="NZ_JACIIX010000011.1"/>
</dbReference>
<dbReference type="InterPro" id="IPR004089">
    <property type="entry name" value="MCPsignal_dom"/>
</dbReference>
<dbReference type="SMART" id="SM00283">
    <property type="entry name" value="MA"/>
    <property type="match status" value="1"/>
</dbReference>
<dbReference type="SMART" id="SM01358">
    <property type="entry name" value="HBM"/>
    <property type="match status" value="1"/>
</dbReference>
<evidence type="ECO:0000259" key="10">
    <source>
        <dbReference type="PROSITE" id="PS50885"/>
    </source>
</evidence>
<comment type="subcellular location">
    <subcellularLocation>
        <location evidence="1">Cell inner membrane</location>
        <topology evidence="1">Multi-pass membrane protein</topology>
    </subcellularLocation>
</comment>
<evidence type="ECO:0000259" key="8">
    <source>
        <dbReference type="PROSITE" id="PS50111"/>
    </source>
</evidence>
<dbReference type="SMART" id="SM00304">
    <property type="entry name" value="HAMP"/>
    <property type="match status" value="1"/>
</dbReference>
<feature type="coiled-coil region" evidence="6">
    <location>
        <begin position="358"/>
        <end position="385"/>
    </location>
</feature>
<dbReference type="PROSITE" id="PS50192">
    <property type="entry name" value="T_SNARE"/>
    <property type="match status" value="1"/>
</dbReference>
<dbReference type="Gene3D" id="6.10.340.10">
    <property type="match status" value="1"/>
</dbReference>
<accession>A0A7X0DNK0</accession>
<evidence type="ECO:0000256" key="1">
    <source>
        <dbReference type="ARBA" id="ARBA00004429"/>
    </source>
</evidence>
<dbReference type="Pfam" id="PF00015">
    <property type="entry name" value="MCPsignal"/>
    <property type="match status" value="1"/>
</dbReference>
<evidence type="ECO:0000256" key="2">
    <source>
        <dbReference type="ARBA" id="ARBA00022519"/>
    </source>
</evidence>
<dbReference type="Proteomes" id="UP000544872">
    <property type="component" value="Unassembled WGS sequence"/>
</dbReference>
<dbReference type="GO" id="GO:0007165">
    <property type="term" value="P:signal transduction"/>
    <property type="evidence" value="ECO:0007669"/>
    <property type="project" value="UniProtKB-KW"/>
</dbReference>
<protein>
    <submittedName>
        <fullName evidence="11">Methyl-accepting chemotaxis protein</fullName>
    </submittedName>
</protein>
<gene>
    <name evidence="11" type="ORF">FHS48_002898</name>
</gene>
<dbReference type="PROSITE" id="PS50885">
    <property type="entry name" value="HAMP"/>
    <property type="match status" value="1"/>
</dbReference>
<dbReference type="AlphaFoldDB" id="A0A7X0DNK0"/>
<keyword evidence="7" id="KW-0472">Membrane</keyword>
<dbReference type="Pfam" id="PF00672">
    <property type="entry name" value="HAMP"/>
    <property type="match status" value="1"/>
</dbReference>
<sequence length="666" mass="71707">MRVFKTMKIGTRLVAGFSVVFTLSTLVAIGTVWMFENVAGHVRIISGASTNAVLAVQLDRQVLAYDKYVSAYIQVPSPENARSVDVEQKRLDERISALTASADGTEVAATVAETATAVASYKDILEPTMALVSARVQLITDRLNPLSDRLIDGVSAIRTKAAESRDATLTEVAGRLIQHMLMAQRAVDEFMVTQKEDAYARAWEELFRVDEAIAQIPDAAQVNALYTDYQTALNDLSAIIGELSAQQEKLHTVERQINASTEQTKVASLEMERRIQQETQTNILNSLRGSQITVSLIALLSIVAGVTASYLIGRSITRPINAMTSAMRRLAEGDKSTEVPGTDHRDEIGEMAAAVSVFKDNALEMERLEHERAKAMEREETERRQILLSLADDLESHVSGAISAISASVDGMHETAQVMTATAEDTSRQAHQVARATRETNTNVEIVASAAEELSASIHEISEQVARSASIAGQAVEEARRANTQVEGLLAATDHIGEVVRMITAISEQTNLLALNATIEAARAGDAGKGFAVVANEVKTLANQTDRATEEIGRQITSVQSATRDAVKVIQRIARVIDRMNEIAAAISSAVEEQGAATQEIARNTQQAAIGTQSVSETISEVTLAAKETGTQAEAVLTSADSLKAQAASLSRAVTSFLEQVRHTNT</sequence>
<dbReference type="InterPro" id="IPR000727">
    <property type="entry name" value="T_SNARE_dom"/>
</dbReference>
<feature type="domain" description="HAMP" evidence="10">
    <location>
        <begin position="314"/>
        <end position="367"/>
    </location>
</feature>
<comment type="caution">
    <text evidence="11">The sequence shown here is derived from an EMBL/GenBank/DDBJ whole genome shotgun (WGS) entry which is preliminary data.</text>
</comment>
<keyword evidence="7" id="KW-1133">Transmembrane helix</keyword>
<dbReference type="InterPro" id="IPR004090">
    <property type="entry name" value="Chemotax_Me-accpt_rcpt"/>
</dbReference>
<comment type="similarity">
    <text evidence="4">Belongs to the methyl-accepting chemotaxis (MCP) protein family.</text>
</comment>
<dbReference type="PRINTS" id="PR00260">
    <property type="entry name" value="CHEMTRNSDUCR"/>
</dbReference>
<keyword evidence="12" id="KW-1185">Reference proteome</keyword>
<dbReference type="PANTHER" id="PTHR32089:SF112">
    <property type="entry name" value="LYSOZYME-LIKE PROTEIN-RELATED"/>
    <property type="match status" value="1"/>
</dbReference>
<evidence type="ECO:0000313" key="12">
    <source>
        <dbReference type="Proteomes" id="UP000544872"/>
    </source>
</evidence>
<reference evidence="11 12" key="1">
    <citation type="submission" date="2020-08" db="EMBL/GenBank/DDBJ databases">
        <title>Genomic Encyclopedia of Type Strains, Phase IV (KMG-IV): sequencing the most valuable type-strain genomes for metagenomic binning, comparative biology and taxonomic classification.</title>
        <authorList>
            <person name="Goeker M."/>
        </authorList>
    </citation>
    <scope>NUCLEOTIDE SEQUENCE [LARGE SCALE GENOMIC DNA]</scope>
    <source>
        <strain evidence="11 12">DSM 11590</strain>
    </source>
</reference>
<dbReference type="InterPro" id="IPR003660">
    <property type="entry name" value="HAMP_dom"/>
</dbReference>
<dbReference type="PROSITE" id="PS50111">
    <property type="entry name" value="CHEMOTAXIS_TRANSDUC_2"/>
    <property type="match status" value="1"/>
</dbReference>
<evidence type="ECO:0000313" key="11">
    <source>
        <dbReference type="EMBL" id="MBB6211459.1"/>
    </source>
</evidence>
<feature type="transmembrane region" description="Helical" evidence="7">
    <location>
        <begin position="12"/>
        <end position="35"/>
    </location>
</feature>
<dbReference type="GO" id="GO:0005886">
    <property type="term" value="C:plasma membrane"/>
    <property type="evidence" value="ECO:0007669"/>
    <property type="project" value="UniProtKB-SubCell"/>
</dbReference>
<evidence type="ECO:0000256" key="6">
    <source>
        <dbReference type="SAM" id="Coils"/>
    </source>
</evidence>
<keyword evidence="3 5" id="KW-0807">Transducer</keyword>
<keyword evidence="6" id="KW-0175">Coiled coil</keyword>
<dbReference type="GO" id="GO:0006935">
    <property type="term" value="P:chemotaxis"/>
    <property type="evidence" value="ECO:0007669"/>
    <property type="project" value="InterPro"/>
</dbReference>
<dbReference type="PANTHER" id="PTHR32089">
    <property type="entry name" value="METHYL-ACCEPTING CHEMOTAXIS PROTEIN MCPB"/>
    <property type="match status" value="1"/>
</dbReference>
<dbReference type="SUPFAM" id="SSF58104">
    <property type="entry name" value="Methyl-accepting chemotaxis protein (MCP) signaling domain"/>
    <property type="match status" value="1"/>
</dbReference>
<dbReference type="GO" id="GO:0004888">
    <property type="term" value="F:transmembrane signaling receptor activity"/>
    <property type="evidence" value="ECO:0007669"/>
    <property type="project" value="InterPro"/>
</dbReference>
<name>A0A7X0DNK0_NOVIT</name>